<dbReference type="InterPro" id="IPR036922">
    <property type="entry name" value="Rieske_2Fe-2S_sf"/>
</dbReference>
<dbReference type="Pfam" id="PF00355">
    <property type="entry name" value="Rieske"/>
    <property type="match status" value="1"/>
</dbReference>
<dbReference type="EMBL" id="JADEXQ010000022">
    <property type="protein sequence ID" value="MBE9029788.1"/>
    <property type="molecule type" value="Genomic_DNA"/>
</dbReference>
<keyword evidence="5" id="KW-1015">Disulfide bond</keyword>
<evidence type="ECO:0000256" key="1">
    <source>
        <dbReference type="ARBA" id="ARBA00022714"/>
    </source>
</evidence>
<dbReference type="PROSITE" id="PS51296">
    <property type="entry name" value="RIESKE"/>
    <property type="match status" value="1"/>
</dbReference>
<evidence type="ECO:0000313" key="9">
    <source>
        <dbReference type="EMBL" id="MBE9029788.1"/>
    </source>
</evidence>
<feature type="compositionally biased region" description="Polar residues" evidence="7">
    <location>
        <begin position="30"/>
        <end position="42"/>
    </location>
</feature>
<feature type="region of interest" description="Disordered" evidence="7">
    <location>
        <begin position="30"/>
        <end position="56"/>
    </location>
</feature>
<reference evidence="9" key="1">
    <citation type="submission" date="2020-10" db="EMBL/GenBank/DDBJ databases">
        <authorList>
            <person name="Castelo-Branco R."/>
            <person name="Eusebio N."/>
            <person name="Adriana R."/>
            <person name="Vieira A."/>
            <person name="Brugerolle De Fraissinette N."/>
            <person name="Rezende De Castro R."/>
            <person name="Schneider M.P."/>
            <person name="Vasconcelos V."/>
            <person name="Leao P.N."/>
        </authorList>
    </citation>
    <scope>NUCLEOTIDE SEQUENCE</scope>
    <source>
        <strain evidence="9">LEGE 11480</strain>
    </source>
</reference>
<dbReference type="GO" id="GO:0004497">
    <property type="term" value="F:monooxygenase activity"/>
    <property type="evidence" value="ECO:0007669"/>
    <property type="project" value="UniProtKB-ARBA"/>
</dbReference>
<dbReference type="RefSeq" id="WP_264324606.1">
    <property type="nucleotide sequence ID" value="NZ_JADEXQ010000022.1"/>
</dbReference>
<keyword evidence="2" id="KW-0479">Metal-binding</keyword>
<dbReference type="AlphaFoldDB" id="A0A928VJI9"/>
<evidence type="ECO:0000256" key="2">
    <source>
        <dbReference type="ARBA" id="ARBA00022723"/>
    </source>
</evidence>
<dbReference type="GO" id="GO:0016020">
    <property type="term" value="C:membrane"/>
    <property type="evidence" value="ECO:0007669"/>
    <property type="project" value="InterPro"/>
</dbReference>
<dbReference type="PROSITE" id="PS51257">
    <property type="entry name" value="PROKAR_LIPOPROTEIN"/>
    <property type="match status" value="1"/>
</dbReference>
<dbReference type="InterPro" id="IPR005805">
    <property type="entry name" value="Rieske_Fe-S_prot_C"/>
</dbReference>
<proteinExistence type="predicted"/>
<keyword evidence="10" id="KW-1185">Reference proteome</keyword>
<organism evidence="9 10">
    <name type="scientific">Romeriopsis navalis LEGE 11480</name>
    <dbReference type="NCBI Taxonomy" id="2777977"/>
    <lineage>
        <taxon>Bacteria</taxon>
        <taxon>Bacillati</taxon>
        <taxon>Cyanobacteriota</taxon>
        <taxon>Cyanophyceae</taxon>
        <taxon>Leptolyngbyales</taxon>
        <taxon>Leptolyngbyaceae</taxon>
        <taxon>Romeriopsis</taxon>
        <taxon>Romeriopsis navalis</taxon>
    </lineage>
</organism>
<dbReference type="CDD" id="cd03467">
    <property type="entry name" value="Rieske"/>
    <property type="match status" value="1"/>
</dbReference>
<dbReference type="PANTHER" id="PTHR10134">
    <property type="entry name" value="CYTOCHROME B-C1 COMPLEX SUBUNIT RIESKE, MITOCHONDRIAL"/>
    <property type="match status" value="1"/>
</dbReference>
<name>A0A928VJI9_9CYAN</name>
<evidence type="ECO:0000256" key="3">
    <source>
        <dbReference type="ARBA" id="ARBA00023004"/>
    </source>
</evidence>
<dbReference type="InterPro" id="IPR014349">
    <property type="entry name" value="Rieske_Fe-S_prot"/>
</dbReference>
<comment type="cofactor">
    <cofactor evidence="6">
        <name>[2Fe-2S] cluster</name>
        <dbReference type="ChEBI" id="CHEBI:190135"/>
    </cofactor>
</comment>
<comment type="caution">
    <text evidence="9">The sequence shown here is derived from an EMBL/GenBank/DDBJ whole genome shotgun (WGS) entry which is preliminary data.</text>
</comment>
<evidence type="ECO:0000259" key="8">
    <source>
        <dbReference type="PROSITE" id="PS51296"/>
    </source>
</evidence>
<gene>
    <name evidence="9" type="ORF">IQ266_08615</name>
</gene>
<dbReference type="Gene3D" id="2.102.10.10">
    <property type="entry name" value="Rieske [2Fe-2S] iron-sulphur domain"/>
    <property type="match status" value="1"/>
</dbReference>
<evidence type="ECO:0000256" key="6">
    <source>
        <dbReference type="ARBA" id="ARBA00034078"/>
    </source>
</evidence>
<evidence type="ECO:0000256" key="4">
    <source>
        <dbReference type="ARBA" id="ARBA00023014"/>
    </source>
</evidence>
<dbReference type="PRINTS" id="PR00162">
    <property type="entry name" value="RIESKE"/>
</dbReference>
<dbReference type="Proteomes" id="UP000625316">
    <property type="component" value="Unassembled WGS sequence"/>
</dbReference>
<sequence length="161" mass="16541">MERREFMSWAGTGFIAASLPMAIAACSSSTTEKPDAATSTSPEPKADAKPDAAPAAKADADGFIPVGTVADLDKAGFLSDKKFAGGPLIVVRDPQDKATVLALNSTCTHEACAVRWRSEKFACACHGSSFAPDGAVEAGPAEKPLAKFTAKIAGDQVLVKA</sequence>
<dbReference type="GO" id="GO:0016705">
    <property type="term" value="F:oxidoreductase activity, acting on paired donors, with incorporation or reduction of molecular oxygen"/>
    <property type="evidence" value="ECO:0007669"/>
    <property type="project" value="UniProtKB-ARBA"/>
</dbReference>
<keyword evidence="4" id="KW-0411">Iron-sulfur</keyword>
<evidence type="ECO:0000256" key="5">
    <source>
        <dbReference type="ARBA" id="ARBA00023157"/>
    </source>
</evidence>
<dbReference type="GO" id="GO:0046872">
    <property type="term" value="F:metal ion binding"/>
    <property type="evidence" value="ECO:0007669"/>
    <property type="project" value="UniProtKB-KW"/>
</dbReference>
<dbReference type="InterPro" id="IPR017941">
    <property type="entry name" value="Rieske_2Fe-2S"/>
</dbReference>
<dbReference type="SUPFAM" id="SSF50022">
    <property type="entry name" value="ISP domain"/>
    <property type="match status" value="1"/>
</dbReference>
<protein>
    <submittedName>
        <fullName evidence="9">Rieske (2Fe-2S) protein</fullName>
    </submittedName>
</protein>
<keyword evidence="1" id="KW-0001">2Fe-2S</keyword>
<evidence type="ECO:0000313" key="10">
    <source>
        <dbReference type="Proteomes" id="UP000625316"/>
    </source>
</evidence>
<evidence type="ECO:0000256" key="7">
    <source>
        <dbReference type="SAM" id="MobiDB-lite"/>
    </source>
</evidence>
<accession>A0A928VJI9</accession>
<dbReference type="GO" id="GO:0051537">
    <property type="term" value="F:2 iron, 2 sulfur cluster binding"/>
    <property type="evidence" value="ECO:0007669"/>
    <property type="project" value="UniProtKB-KW"/>
</dbReference>
<keyword evidence="3" id="KW-0408">Iron</keyword>
<feature type="domain" description="Rieske" evidence="8">
    <location>
        <begin position="82"/>
        <end position="159"/>
    </location>
</feature>